<organism evidence="10 11">
    <name type="scientific">Aquirhabdus parva</name>
    <dbReference type="NCBI Taxonomy" id="2283318"/>
    <lineage>
        <taxon>Bacteria</taxon>
        <taxon>Pseudomonadati</taxon>
        <taxon>Pseudomonadota</taxon>
        <taxon>Gammaproteobacteria</taxon>
        <taxon>Moraxellales</taxon>
        <taxon>Moraxellaceae</taxon>
        <taxon>Aquirhabdus</taxon>
    </lineage>
</organism>
<comment type="pathway">
    <text evidence="5">Cofactor metabolism; pyridoxal 5'-phosphate salvage; pyridoxal 5'-phosphate from pyridoxine 5'-phosphate: step 1/1.</text>
</comment>
<evidence type="ECO:0000256" key="3">
    <source>
        <dbReference type="ARBA" id="ARBA00022643"/>
    </source>
</evidence>
<comment type="subunit">
    <text evidence="5">Homodimer.</text>
</comment>
<evidence type="ECO:0000256" key="6">
    <source>
        <dbReference type="PIRSR" id="PIRSR000190-1"/>
    </source>
</evidence>
<evidence type="ECO:0000259" key="8">
    <source>
        <dbReference type="Pfam" id="PF01243"/>
    </source>
</evidence>
<feature type="binding site" evidence="5 7">
    <location>
        <position position="92"/>
    </location>
    <ligand>
        <name>FMN</name>
        <dbReference type="ChEBI" id="CHEBI:58210"/>
    </ligand>
</feature>
<dbReference type="HAMAP" id="MF_01629">
    <property type="entry name" value="PdxH"/>
    <property type="match status" value="1"/>
</dbReference>
<sequence length="231" mass="26607">MTDLTELTHQSDLASLRQSYEKGVLNRADVDPNPFKQFKHWFDRALKSNQKEPYAMTLATASKSGRPSARTVLLRQFDEHGAVFYSNYDSHKGEDLAENPYAEVLLFWNELEQQIRIAGSVEKLTEAESTAYFHSRPHGSQVAACASLPQSGVITTREVLEQRFQALLQQYPEGSVVPKPEFWGGYRILPEVFEFWQGRKSRLHDRLQYRLVDDIEAVSTTQKWVIERLMP</sequence>
<proteinExistence type="inferred from homology"/>
<dbReference type="GO" id="GO:0008615">
    <property type="term" value="P:pyridoxine biosynthetic process"/>
    <property type="evidence" value="ECO:0007669"/>
    <property type="project" value="UniProtKB-UniRule"/>
</dbReference>
<dbReference type="InterPro" id="IPR000659">
    <property type="entry name" value="Pyridox_Oxase"/>
</dbReference>
<dbReference type="EC" id="1.4.3.5" evidence="5"/>
<protein>
    <recommendedName>
        <fullName evidence="5">Pyridoxine/pyridoxamine 5'-phosphate oxidase</fullName>
        <ecNumber evidence="5">1.4.3.5</ecNumber>
    </recommendedName>
    <alternativeName>
        <fullName evidence="5">PNP/PMP oxidase</fullName>
        <shortName evidence="5">PNPOx</shortName>
    </alternativeName>
    <alternativeName>
        <fullName evidence="5">Pyridoxal 5'-phosphate synthase</fullName>
    </alternativeName>
</protein>
<reference evidence="10 11" key="1">
    <citation type="submission" date="2018-07" db="EMBL/GenBank/DDBJ databases">
        <title>Genome sequencing of Moraxellaceae gen. HYN0046.</title>
        <authorList>
            <person name="Kim M."/>
            <person name="Yi H."/>
        </authorList>
    </citation>
    <scope>NUCLEOTIDE SEQUENCE [LARGE SCALE GENOMIC DNA]</scope>
    <source>
        <strain evidence="10 11">HYN0046</strain>
    </source>
</reference>
<feature type="domain" description="Pyridoxine 5'-phosphate oxidase dimerisation C-terminal" evidence="9">
    <location>
        <begin position="183"/>
        <end position="231"/>
    </location>
</feature>
<evidence type="ECO:0000256" key="1">
    <source>
        <dbReference type="ARBA" id="ARBA00007301"/>
    </source>
</evidence>
<accession>A0A345P861</accession>
<feature type="binding site" evidence="5 7">
    <location>
        <position position="196"/>
    </location>
    <ligand>
        <name>FMN</name>
        <dbReference type="ChEBI" id="CHEBI:58210"/>
    </ligand>
</feature>
<dbReference type="GO" id="GO:0010181">
    <property type="term" value="F:FMN binding"/>
    <property type="evidence" value="ECO:0007669"/>
    <property type="project" value="UniProtKB-UniRule"/>
</dbReference>
<dbReference type="InterPro" id="IPR011576">
    <property type="entry name" value="Pyridox_Oxase_N"/>
</dbReference>
<feature type="binding site" evidence="5 6">
    <location>
        <position position="140"/>
    </location>
    <ligand>
        <name>substrate</name>
    </ligand>
</feature>
<comment type="catalytic activity">
    <reaction evidence="5">
        <text>pyridoxine 5'-phosphate + O2 = pyridoxal 5'-phosphate + H2O2</text>
        <dbReference type="Rhea" id="RHEA:15149"/>
        <dbReference type="ChEBI" id="CHEBI:15379"/>
        <dbReference type="ChEBI" id="CHEBI:16240"/>
        <dbReference type="ChEBI" id="CHEBI:58589"/>
        <dbReference type="ChEBI" id="CHEBI:597326"/>
        <dbReference type="EC" id="1.4.3.5"/>
    </reaction>
</comment>
<dbReference type="EMBL" id="CP031222">
    <property type="protein sequence ID" value="AXI03470.1"/>
    <property type="molecule type" value="Genomic_DNA"/>
</dbReference>
<dbReference type="AlphaFoldDB" id="A0A345P861"/>
<dbReference type="SUPFAM" id="SSF50475">
    <property type="entry name" value="FMN-binding split barrel"/>
    <property type="match status" value="1"/>
</dbReference>
<keyword evidence="4 5" id="KW-0560">Oxidoreductase</keyword>
<dbReference type="RefSeq" id="WP_114899578.1">
    <property type="nucleotide sequence ID" value="NZ_CP031222.1"/>
</dbReference>
<dbReference type="PANTHER" id="PTHR10851">
    <property type="entry name" value="PYRIDOXINE-5-PHOSPHATE OXIDASE"/>
    <property type="match status" value="1"/>
</dbReference>
<dbReference type="InterPro" id="IPR019576">
    <property type="entry name" value="Pyridoxamine_oxidase_dimer_C"/>
</dbReference>
<evidence type="ECO:0000256" key="2">
    <source>
        <dbReference type="ARBA" id="ARBA00022630"/>
    </source>
</evidence>
<evidence type="ECO:0000313" key="10">
    <source>
        <dbReference type="EMBL" id="AXI03470.1"/>
    </source>
</evidence>
<comment type="pathway">
    <text evidence="5">Cofactor metabolism; pyridoxal 5'-phosphate salvage; pyridoxal 5'-phosphate from pyridoxamine 5'-phosphate: step 1/1.</text>
</comment>
<dbReference type="Proteomes" id="UP000253940">
    <property type="component" value="Chromosome"/>
</dbReference>
<comment type="similarity">
    <text evidence="1 5">Belongs to the pyridoxamine 5'-phosphate oxidase family.</text>
</comment>
<keyword evidence="2 5" id="KW-0285">Flavoprotein</keyword>
<evidence type="ECO:0000259" key="9">
    <source>
        <dbReference type="Pfam" id="PF10590"/>
    </source>
</evidence>
<dbReference type="NCBIfam" id="TIGR00558">
    <property type="entry name" value="pdxH"/>
    <property type="match status" value="1"/>
</dbReference>
<dbReference type="UniPathway" id="UPA01068">
    <property type="reaction ID" value="UER00304"/>
</dbReference>
<dbReference type="InterPro" id="IPR019740">
    <property type="entry name" value="Pyridox_Oxase_CS"/>
</dbReference>
<dbReference type="KEGG" id="mbah:HYN46_11840"/>
<keyword evidence="11" id="KW-1185">Reference proteome</keyword>
<evidence type="ECO:0000256" key="4">
    <source>
        <dbReference type="ARBA" id="ARBA00023002"/>
    </source>
</evidence>
<dbReference type="Pfam" id="PF01243">
    <property type="entry name" value="PNPOx_N"/>
    <property type="match status" value="1"/>
</dbReference>
<dbReference type="Gene3D" id="2.30.110.10">
    <property type="entry name" value="Electron Transport, Fmn-binding Protein, Chain A"/>
    <property type="match status" value="1"/>
</dbReference>
<dbReference type="PIRSF" id="PIRSF000190">
    <property type="entry name" value="Pyd_amn-ph_oxd"/>
    <property type="match status" value="1"/>
</dbReference>
<dbReference type="NCBIfam" id="NF004231">
    <property type="entry name" value="PRK05679.1"/>
    <property type="match status" value="1"/>
</dbReference>
<feature type="binding site" evidence="6">
    <location>
        <begin position="17"/>
        <end position="20"/>
    </location>
    <ligand>
        <name>substrate</name>
    </ligand>
</feature>
<feature type="binding site" evidence="5 7">
    <location>
        <begin position="150"/>
        <end position="151"/>
    </location>
    <ligand>
        <name>FMN</name>
        <dbReference type="ChEBI" id="CHEBI:58210"/>
    </ligand>
</feature>
<comment type="catalytic activity">
    <reaction evidence="5">
        <text>pyridoxamine 5'-phosphate + O2 + H2O = pyridoxal 5'-phosphate + H2O2 + NH4(+)</text>
        <dbReference type="Rhea" id="RHEA:15817"/>
        <dbReference type="ChEBI" id="CHEBI:15377"/>
        <dbReference type="ChEBI" id="CHEBI:15379"/>
        <dbReference type="ChEBI" id="CHEBI:16240"/>
        <dbReference type="ChEBI" id="CHEBI:28938"/>
        <dbReference type="ChEBI" id="CHEBI:58451"/>
        <dbReference type="ChEBI" id="CHEBI:597326"/>
        <dbReference type="EC" id="1.4.3.5"/>
    </reaction>
</comment>
<evidence type="ECO:0000256" key="7">
    <source>
        <dbReference type="PIRSR" id="PIRSR000190-2"/>
    </source>
</evidence>
<dbReference type="PROSITE" id="PS01064">
    <property type="entry name" value="PYRIDOX_OXIDASE"/>
    <property type="match status" value="1"/>
</dbReference>
<feature type="domain" description="Pyridoxamine 5'-phosphate oxidase N-terminal" evidence="8">
    <location>
        <begin position="45"/>
        <end position="169"/>
    </location>
</feature>
<dbReference type="InterPro" id="IPR012349">
    <property type="entry name" value="Split_barrel_FMN-bd"/>
</dbReference>
<dbReference type="PANTHER" id="PTHR10851:SF0">
    <property type="entry name" value="PYRIDOXINE-5'-PHOSPHATE OXIDASE"/>
    <property type="match status" value="1"/>
</dbReference>
<evidence type="ECO:0000256" key="5">
    <source>
        <dbReference type="HAMAP-Rule" id="MF_01629"/>
    </source>
</evidence>
<feature type="binding site" evidence="5 7">
    <location>
        <position position="114"/>
    </location>
    <ligand>
        <name>FMN</name>
        <dbReference type="ChEBI" id="CHEBI:58210"/>
    </ligand>
</feature>
<dbReference type="OrthoDB" id="9780392at2"/>
<keyword evidence="3 5" id="KW-0288">FMN</keyword>
<feature type="binding site" evidence="5">
    <location>
        <begin position="70"/>
        <end position="75"/>
    </location>
    <ligand>
        <name>FMN</name>
        <dbReference type="ChEBI" id="CHEBI:58210"/>
    </ligand>
</feature>
<feature type="binding site" evidence="5 6">
    <location>
        <position position="132"/>
    </location>
    <ligand>
        <name>substrate</name>
    </ligand>
</feature>
<comment type="function">
    <text evidence="5">Catalyzes the oxidation of either pyridoxine 5'-phosphate (PNP) or pyridoxamine 5'-phosphate (PMP) into pyridoxal 5'-phosphate (PLP).</text>
</comment>
<feature type="binding site" evidence="5 6">
    <location>
        <begin position="202"/>
        <end position="204"/>
    </location>
    <ligand>
        <name>substrate</name>
    </ligand>
</feature>
<feature type="binding site" evidence="5">
    <location>
        <begin position="85"/>
        <end position="86"/>
    </location>
    <ligand>
        <name>FMN</name>
        <dbReference type="ChEBI" id="CHEBI:58210"/>
    </ligand>
</feature>
<keyword evidence="5" id="KW-0664">Pyridoxine biosynthesis</keyword>
<feature type="binding site" evidence="5 6">
    <location>
        <position position="75"/>
    </location>
    <ligand>
        <name>substrate</name>
    </ligand>
</feature>
<feature type="binding site" evidence="5 6">
    <location>
        <position position="136"/>
    </location>
    <ligand>
        <name>substrate</name>
    </ligand>
</feature>
<comment type="cofactor">
    <cofactor evidence="5 7">
        <name>FMN</name>
        <dbReference type="ChEBI" id="CHEBI:58210"/>
    </cofactor>
    <text evidence="5 7">Binds 1 FMN per subunit.</text>
</comment>
<feature type="binding site" evidence="5 7">
    <location>
        <position position="206"/>
    </location>
    <ligand>
        <name>FMN</name>
        <dbReference type="ChEBI" id="CHEBI:58210"/>
    </ligand>
</feature>
<gene>
    <name evidence="5 10" type="primary">pdxH</name>
    <name evidence="10" type="ORF">HYN46_11840</name>
</gene>
<name>A0A345P861_9GAMM</name>
<dbReference type="Pfam" id="PF10590">
    <property type="entry name" value="PNP_phzG_C"/>
    <property type="match status" value="1"/>
</dbReference>
<evidence type="ECO:0000313" key="11">
    <source>
        <dbReference type="Proteomes" id="UP000253940"/>
    </source>
</evidence>
<dbReference type="GO" id="GO:0004733">
    <property type="term" value="F:pyridoxamine phosphate oxidase activity"/>
    <property type="evidence" value="ECO:0007669"/>
    <property type="project" value="UniProtKB-UniRule"/>
</dbReference>
<comment type="caution">
    <text evidence="5">Lacks conserved residue(s) required for the propagation of feature annotation.</text>
</comment>